<dbReference type="GO" id="GO:0003700">
    <property type="term" value="F:DNA-binding transcription factor activity"/>
    <property type="evidence" value="ECO:0007669"/>
    <property type="project" value="TreeGrafter"/>
</dbReference>
<dbReference type="InterPro" id="IPR018490">
    <property type="entry name" value="cNMP-bd_dom_sf"/>
</dbReference>
<evidence type="ECO:0000256" key="2">
    <source>
        <dbReference type="ARBA" id="ARBA00023125"/>
    </source>
</evidence>
<evidence type="ECO:0000313" key="5">
    <source>
        <dbReference type="EMBL" id="MBD8066933.1"/>
    </source>
</evidence>
<dbReference type="SUPFAM" id="SSF51206">
    <property type="entry name" value="cAMP-binding domain-like"/>
    <property type="match status" value="1"/>
</dbReference>
<name>A0A927IUJ8_9HYPH</name>
<evidence type="ECO:0000256" key="3">
    <source>
        <dbReference type="ARBA" id="ARBA00023163"/>
    </source>
</evidence>
<dbReference type="InterPro" id="IPR014710">
    <property type="entry name" value="RmlC-like_jellyroll"/>
</dbReference>
<dbReference type="GO" id="GO:0003677">
    <property type="term" value="F:DNA binding"/>
    <property type="evidence" value="ECO:0007669"/>
    <property type="project" value="UniProtKB-KW"/>
</dbReference>
<evidence type="ECO:0000259" key="4">
    <source>
        <dbReference type="PROSITE" id="PS51063"/>
    </source>
</evidence>
<dbReference type="AlphaFoldDB" id="A0A927IUJ8"/>
<keyword evidence="1" id="KW-0805">Transcription regulation</keyword>
<comment type="caution">
    <text evidence="5">The sequence shown here is derived from an EMBL/GenBank/DDBJ whole genome shotgun (WGS) entry which is preliminary data.</text>
</comment>
<dbReference type="GO" id="GO:0005829">
    <property type="term" value="C:cytosol"/>
    <property type="evidence" value="ECO:0007669"/>
    <property type="project" value="TreeGrafter"/>
</dbReference>
<keyword evidence="2" id="KW-0238">DNA-binding</keyword>
<dbReference type="RefSeq" id="WP_191777507.1">
    <property type="nucleotide sequence ID" value="NZ_JACYFU010000004.1"/>
</dbReference>
<protein>
    <submittedName>
        <fullName evidence="5">Crp/Fnr family transcriptional regulator</fullName>
    </submittedName>
</protein>
<dbReference type="InterPro" id="IPR036388">
    <property type="entry name" value="WH-like_DNA-bd_sf"/>
</dbReference>
<dbReference type="EMBL" id="JACYFU010000004">
    <property type="protein sequence ID" value="MBD8066933.1"/>
    <property type="molecule type" value="Genomic_DNA"/>
</dbReference>
<sequence length="244" mass="26835">MDEDFGPLIFRRLWCGRKLKPEDVEALSHLHWVPQSIAAKSTFNPGTNLCILASGLAVRQRAEGPGVRQMTAVVLPGDTCSYEFVTGSAPTTVLRALTDCKAMQASLEDVVSLVEQRPAILQALLSHLAVDHAVTEELVTSISTRSALERTAHFLCELEFRLRRMGLANNGQFSLSMTQAEIGVYLGLSAVHVNRTLQELRKRGALSTRGNRLTLDLEQMRSIAGFVPDYLTEATADAPRRFDA</sequence>
<keyword evidence="6" id="KW-1185">Reference proteome</keyword>
<reference evidence="5" key="1">
    <citation type="submission" date="2020-09" db="EMBL/GenBank/DDBJ databases">
        <title>Genome seq and assembly of Devosia sp.</title>
        <authorList>
            <person name="Chhetri G."/>
        </authorList>
    </citation>
    <scope>NUCLEOTIDE SEQUENCE</scope>
    <source>
        <strain evidence="5">PTR5</strain>
    </source>
</reference>
<feature type="domain" description="HTH crp-type" evidence="4">
    <location>
        <begin position="145"/>
        <end position="218"/>
    </location>
</feature>
<gene>
    <name evidence="5" type="ORF">IC608_15780</name>
</gene>
<dbReference type="Gene3D" id="1.10.10.10">
    <property type="entry name" value="Winged helix-like DNA-binding domain superfamily/Winged helix DNA-binding domain"/>
    <property type="match status" value="1"/>
</dbReference>
<organism evidence="5 6">
    <name type="scientific">Devosia oryzisoli</name>
    <dbReference type="NCBI Taxonomy" id="2774138"/>
    <lineage>
        <taxon>Bacteria</taxon>
        <taxon>Pseudomonadati</taxon>
        <taxon>Pseudomonadota</taxon>
        <taxon>Alphaproteobacteria</taxon>
        <taxon>Hyphomicrobiales</taxon>
        <taxon>Devosiaceae</taxon>
        <taxon>Devosia</taxon>
    </lineage>
</organism>
<dbReference type="InterPro" id="IPR036390">
    <property type="entry name" value="WH_DNA-bd_sf"/>
</dbReference>
<evidence type="ECO:0000256" key="1">
    <source>
        <dbReference type="ARBA" id="ARBA00023015"/>
    </source>
</evidence>
<dbReference type="PANTHER" id="PTHR24567">
    <property type="entry name" value="CRP FAMILY TRANSCRIPTIONAL REGULATORY PROTEIN"/>
    <property type="match status" value="1"/>
</dbReference>
<accession>A0A927IUJ8</accession>
<dbReference type="Gene3D" id="2.60.120.10">
    <property type="entry name" value="Jelly Rolls"/>
    <property type="match status" value="1"/>
</dbReference>
<dbReference type="PROSITE" id="PS51063">
    <property type="entry name" value="HTH_CRP_2"/>
    <property type="match status" value="1"/>
</dbReference>
<dbReference type="InterPro" id="IPR050397">
    <property type="entry name" value="Env_Response_Regulators"/>
</dbReference>
<proteinExistence type="predicted"/>
<dbReference type="InterPro" id="IPR012318">
    <property type="entry name" value="HTH_CRP"/>
</dbReference>
<keyword evidence="3" id="KW-0804">Transcription</keyword>
<dbReference type="Proteomes" id="UP000654108">
    <property type="component" value="Unassembled WGS sequence"/>
</dbReference>
<dbReference type="SMART" id="SM00419">
    <property type="entry name" value="HTH_CRP"/>
    <property type="match status" value="1"/>
</dbReference>
<dbReference type="Pfam" id="PF13545">
    <property type="entry name" value="HTH_Crp_2"/>
    <property type="match status" value="1"/>
</dbReference>
<dbReference type="PANTHER" id="PTHR24567:SF26">
    <property type="entry name" value="REGULATORY PROTEIN YEIL"/>
    <property type="match status" value="1"/>
</dbReference>
<dbReference type="SUPFAM" id="SSF46785">
    <property type="entry name" value="Winged helix' DNA-binding domain"/>
    <property type="match status" value="1"/>
</dbReference>
<evidence type="ECO:0000313" key="6">
    <source>
        <dbReference type="Proteomes" id="UP000654108"/>
    </source>
</evidence>